<keyword evidence="6 19" id="KW-0547">Nucleotide-binding</keyword>
<keyword evidence="4 19" id="KW-0820">tRNA-binding</keyword>
<dbReference type="NCBIfam" id="TIGR00342">
    <property type="entry name" value="tRNA uracil 4-sulfurtransferase ThiI"/>
    <property type="match status" value="1"/>
</dbReference>
<comment type="catalytic activity">
    <reaction evidence="10 19">
        <text>[ThiI sulfur-carrier protein]-S-sulfanyl-L-cysteine + a uridine in tRNA + 2 reduced [2Fe-2S]-[ferredoxin] + ATP + H(+) = [ThiI sulfur-carrier protein]-L-cysteine + a 4-thiouridine in tRNA + 2 oxidized [2Fe-2S]-[ferredoxin] + AMP + diphosphate</text>
        <dbReference type="Rhea" id="RHEA:24176"/>
        <dbReference type="Rhea" id="RHEA-COMP:10000"/>
        <dbReference type="Rhea" id="RHEA-COMP:10001"/>
        <dbReference type="Rhea" id="RHEA-COMP:13337"/>
        <dbReference type="Rhea" id="RHEA-COMP:13338"/>
        <dbReference type="Rhea" id="RHEA-COMP:13339"/>
        <dbReference type="Rhea" id="RHEA-COMP:13340"/>
        <dbReference type="ChEBI" id="CHEBI:15378"/>
        <dbReference type="ChEBI" id="CHEBI:29950"/>
        <dbReference type="ChEBI" id="CHEBI:30616"/>
        <dbReference type="ChEBI" id="CHEBI:33019"/>
        <dbReference type="ChEBI" id="CHEBI:33737"/>
        <dbReference type="ChEBI" id="CHEBI:33738"/>
        <dbReference type="ChEBI" id="CHEBI:61963"/>
        <dbReference type="ChEBI" id="CHEBI:65315"/>
        <dbReference type="ChEBI" id="CHEBI:136798"/>
        <dbReference type="ChEBI" id="CHEBI:456215"/>
        <dbReference type="EC" id="2.8.1.4"/>
    </reaction>
</comment>
<keyword evidence="5 19" id="KW-0808">Transferase</keyword>
<evidence type="ECO:0000256" key="18">
    <source>
        <dbReference type="ARBA" id="ARBA00080570"/>
    </source>
</evidence>
<dbReference type="InterPro" id="IPR054173">
    <property type="entry name" value="ThiI_fer"/>
</dbReference>
<evidence type="ECO:0000256" key="15">
    <source>
        <dbReference type="ARBA" id="ARBA00071867"/>
    </source>
</evidence>
<keyword evidence="8 19" id="KW-0694">RNA-binding</keyword>
<dbReference type="GO" id="GO:0140741">
    <property type="term" value="F:tRNA-uracil-4 sulfurtransferase activity"/>
    <property type="evidence" value="ECO:0007669"/>
    <property type="project" value="UniProtKB-EC"/>
</dbReference>
<dbReference type="InterPro" id="IPR020536">
    <property type="entry name" value="ThiI_AANH"/>
</dbReference>
<accession>A0A1M4S7F2</accession>
<comment type="catalytic activity">
    <reaction evidence="11 19">
        <text>[ThiS sulfur-carrier protein]-C-terminal Gly-Gly-AMP + S-sulfanyl-L-cysteinyl-[cysteine desulfurase] + AH2 = [ThiS sulfur-carrier protein]-C-terminal-Gly-aminoethanethioate + L-cysteinyl-[cysteine desulfurase] + A + AMP + 2 H(+)</text>
        <dbReference type="Rhea" id="RHEA:43340"/>
        <dbReference type="Rhea" id="RHEA-COMP:12157"/>
        <dbReference type="Rhea" id="RHEA-COMP:12158"/>
        <dbReference type="Rhea" id="RHEA-COMP:12910"/>
        <dbReference type="Rhea" id="RHEA-COMP:19908"/>
        <dbReference type="ChEBI" id="CHEBI:13193"/>
        <dbReference type="ChEBI" id="CHEBI:15378"/>
        <dbReference type="ChEBI" id="CHEBI:17499"/>
        <dbReference type="ChEBI" id="CHEBI:29950"/>
        <dbReference type="ChEBI" id="CHEBI:61963"/>
        <dbReference type="ChEBI" id="CHEBI:90618"/>
        <dbReference type="ChEBI" id="CHEBI:232372"/>
        <dbReference type="ChEBI" id="CHEBI:456215"/>
    </reaction>
</comment>
<feature type="domain" description="THUMP" evidence="20">
    <location>
        <begin position="59"/>
        <end position="167"/>
    </location>
</feature>
<feature type="binding site" evidence="19">
    <location>
        <position position="265"/>
    </location>
    <ligand>
        <name>ATP</name>
        <dbReference type="ChEBI" id="CHEBI:30616"/>
    </ligand>
</feature>
<dbReference type="InterPro" id="IPR049961">
    <property type="entry name" value="ThiI_N"/>
</dbReference>
<dbReference type="Gene3D" id="3.30.2130.30">
    <property type="match status" value="1"/>
</dbReference>
<feature type="binding site" evidence="19">
    <location>
        <position position="287"/>
    </location>
    <ligand>
        <name>ATP</name>
        <dbReference type="ChEBI" id="CHEBI:30616"/>
    </ligand>
</feature>
<dbReference type="SUPFAM" id="SSF52402">
    <property type="entry name" value="Adenine nucleotide alpha hydrolases-like"/>
    <property type="match status" value="1"/>
</dbReference>
<reference evidence="21 22" key="1">
    <citation type="submission" date="2016-11" db="EMBL/GenBank/DDBJ databases">
        <authorList>
            <person name="Jaros S."/>
            <person name="Januszkiewicz K."/>
            <person name="Wedrychowicz H."/>
        </authorList>
    </citation>
    <scope>NUCLEOTIDE SEQUENCE [LARGE SCALE GENOMIC DNA]</scope>
    <source>
        <strain evidence="21 22">DSM 14828</strain>
    </source>
</reference>
<dbReference type="Proteomes" id="UP000184251">
    <property type="component" value="Unassembled WGS sequence"/>
</dbReference>
<feature type="binding site" evidence="19">
    <location>
        <position position="296"/>
    </location>
    <ligand>
        <name>ATP</name>
        <dbReference type="ChEBI" id="CHEBI:30616"/>
    </ligand>
</feature>
<dbReference type="GO" id="GO:0002937">
    <property type="term" value="P:tRNA 4-thiouridine biosynthesis"/>
    <property type="evidence" value="ECO:0007669"/>
    <property type="project" value="TreeGrafter"/>
</dbReference>
<evidence type="ECO:0000256" key="16">
    <source>
        <dbReference type="ARBA" id="ARBA00075337"/>
    </source>
</evidence>
<comment type="pathway">
    <text evidence="2 19">Cofactor biosynthesis; thiamine diphosphate biosynthesis.</text>
</comment>
<evidence type="ECO:0000259" key="20">
    <source>
        <dbReference type="PROSITE" id="PS51165"/>
    </source>
</evidence>
<dbReference type="EC" id="2.8.1.4" evidence="14 19"/>
<keyword evidence="3 19" id="KW-0963">Cytoplasm</keyword>
<evidence type="ECO:0000313" key="21">
    <source>
        <dbReference type="EMBL" id="SHE28108.1"/>
    </source>
</evidence>
<dbReference type="FunFam" id="3.40.50.620:FF:000053">
    <property type="entry name" value="Probable tRNA sulfurtransferase"/>
    <property type="match status" value="1"/>
</dbReference>
<evidence type="ECO:0000256" key="12">
    <source>
        <dbReference type="ARBA" id="ARBA00058382"/>
    </source>
</evidence>
<dbReference type="GO" id="GO:0004810">
    <property type="term" value="F:CCA tRNA nucleotidyltransferase activity"/>
    <property type="evidence" value="ECO:0007669"/>
    <property type="project" value="InterPro"/>
</dbReference>
<dbReference type="InterPro" id="IPR014729">
    <property type="entry name" value="Rossmann-like_a/b/a_fold"/>
</dbReference>
<keyword evidence="22" id="KW-1185">Reference proteome</keyword>
<dbReference type="InterPro" id="IPR050102">
    <property type="entry name" value="tRNA_sulfurtransferase_ThiI"/>
</dbReference>
<comment type="function">
    <text evidence="12 19">Catalyzes the ATP-dependent transfer of a sulfur to tRNA to produce 4-thiouridine in position 8 of tRNAs, which functions as a near-UV photosensor. Also catalyzes the transfer of sulfur to the sulfur carrier protein ThiS, forming ThiS-thiocarboxylate. This is a step in the synthesis of thiazole, in the thiamine biosynthesis pathway. The sulfur is donated as persulfide by IscS.</text>
</comment>
<dbReference type="PANTHER" id="PTHR43209">
    <property type="entry name" value="TRNA SULFURTRANSFERASE"/>
    <property type="match status" value="1"/>
</dbReference>
<feature type="binding site" evidence="19">
    <location>
        <begin position="208"/>
        <end position="209"/>
    </location>
    <ligand>
        <name>ATP</name>
        <dbReference type="ChEBI" id="CHEBI:30616"/>
    </ligand>
</feature>
<dbReference type="GO" id="GO:0000049">
    <property type="term" value="F:tRNA binding"/>
    <property type="evidence" value="ECO:0007669"/>
    <property type="project" value="UniProtKB-UniRule"/>
</dbReference>
<comment type="subcellular location">
    <subcellularLocation>
        <location evidence="1 19">Cytoplasm</location>
    </subcellularLocation>
</comment>
<evidence type="ECO:0000256" key="3">
    <source>
        <dbReference type="ARBA" id="ARBA00022490"/>
    </source>
</evidence>
<dbReference type="InterPro" id="IPR049962">
    <property type="entry name" value="THUMP_ThiI"/>
</dbReference>
<evidence type="ECO:0000256" key="9">
    <source>
        <dbReference type="ARBA" id="ARBA00022977"/>
    </source>
</evidence>
<dbReference type="HAMAP" id="MF_00021">
    <property type="entry name" value="ThiI"/>
    <property type="match status" value="1"/>
</dbReference>
<dbReference type="GO" id="GO:0009229">
    <property type="term" value="P:thiamine diphosphate biosynthetic process"/>
    <property type="evidence" value="ECO:0007669"/>
    <property type="project" value="UniProtKB-UniRule"/>
</dbReference>
<dbReference type="CDD" id="cd01712">
    <property type="entry name" value="PPase_ThiI"/>
    <property type="match status" value="1"/>
</dbReference>
<dbReference type="AlphaFoldDB" id="A0A1M4S7F2"/>
<protein>
    <recommendedName>
        <fullName evidence="15 19">Probable tRNA sulfurtransferase</fullName>
        <ecNumber evidence="14 19">2.8.1.4</ecNumber>
    </recommendedName>
    <alternativeName>
        <fullName evidence="16 19">Sulfur carrier protein ThiS sulfurtransferase</fullName>
    </alternativeName>
    <alternativeName>
        <fullName evidence="17 19">Thiamine biosynthesis protein ThiI</fullName>
    </alternativeName>
    <alternativeName>
        <fullName evidence="18 19">tRNA 4-thiouridine synthase</fullName>
    </alternativeName>
</protein>
<dbReference type="Pfam" id="PF02926">
    <property type="entry name" value="THUMP"/>
    <property type="match status" value="1"/>
</dbReference>
<evidence type="ECO:0000256" key="10">
    <source>
        <dbReference type="ARBA" id="ARBA00050570"/>
    </source>
</evidence>
<dbReference type="GO" id="GO:0009228">
    <property type="term" value="P:thiamine biosynthetic process"/>
    <property type="evidence" value="ECO:0007669"/>
    <property type="project" value="UniProtKB-KW"/>
</dbReference>
<evidence type="ECO:0000256" key="7">
    <source>
        <dbReference type="ARBA" id="ARBA00022840"/>
    </source>
</evidence>
<evidence type="ECO:0000256" key="1">
    <source>
        <dbReference type="ARBA" id="ARBA00004496"/>
    </source>
</evidence>
<evidence type="ECO:0000256" key="8">
    <source>
        <dbReference type="ARBA" id="ARBA00022884"/>
    </source>
</evidence>
<comment type="similarity">
    <text evidence="13 19">Belongs to the ThiI family.</text>
</comment>
<dbReference type="GO" id="GO:0005524">
    <property type="term" value="F:ATP binding"/>
    <property type="evidence" value="ECO:0007669"/>
    <property type="project" value="UniProtKB-UniRule"/>
</dbReference>
<gene>
    <name evidence="19" type="primary">thiI</name>
    <name evidence="21" type="ORF">SAMN02746064_00132</name>
</gene>
<sequence>MEKIILIRYGEISLKGLNKSFFVDTLIRNIKDSLKYLEYKKMEKIQGRFVLRVEEKDIDRACKSLLRIFGIASISVATRVESDMETIKSTANILVKNEIDLSEPKTFKVNARRGDKKFPLTSPQINGELGGFILSEFPELDVDVHNPDMVLYLEVREKTYMYTSIMQGKGGLPVGTGGKAALLISGGIDSPVAGYMIAKRGVNLIAVHFHSYPYTSERARDKVIRLMEIVARYSGRVKLYIVPFTDLQLAIGEHCNERYSTLIMRRYMMKIATEIAKRNKAMALITGESVGQVASQTLESLMVTDSATDLPVFRPVIGMDKNEIIAIAEEIETFETSILPYEDCCTIFVPKHPQTKPKLENVIREESFVENANELMNKAIDETEMLEIFGK</sequence>
<evidence type="ECO:0000256" key="5">
    <source>
        <dbReference type="ARBA" id="ARBA00022679"/>
    </source>
</evidence>
<keyword evidence="9 19" id="KW-0784">Thiamine biosynthesis</keyword>
<feature type="binding site" evidence="19">
    <location>
        <begin position="183"/>
        <end position="184"/>
    </location>
    <ligand>
        <name>ATP</name>
        <dbReference type="ChEBI" id="CHEBI:30616"/>
    </ligand>
</feature>
<dbReference type="Pfam" id="PF02568">
    <property type="entry name" value="ThiI"/>
    <property type="match status" value="1"/>
</dbReference>
<keyword evidence="7 19" id="KW-0067">ATP-binding</keyword>
<dbReference type="SUPFAM" id="SSF143437">
    <property type="entry name" value="THUMP domain-like"/>
    <property type="match status" value="1"/>
</dbReference>
<evidence type="ECO:0000256" key="14">
    <source>
        <dbReference type="ARBA" id="ARBA00066827"/>
    </source>
</evidence>
<dbReference type="UniPathway" id="UPA00060"/>
<dbReference type="CDD" id="cd11716">
    <property type="entry name" value="THUMP_ThiI"/>
    <property type="match status" value="1"/>
</dbReference>
<evidence type="ECO:0000256" key="2">
    <source>
        <dbReference type="ARBA" id="ARBA00004948"/>
    </source>
</evidence>
<evidence type="ECO:0000256" key="17">
    <source>
        <dbReference type="ARBA" id="ARBA00077849"/>
    </source>
</evidence>
<dbReference type="PANTHER" id="PTHR43209:SF1">
    <property type="entry name" value="TRNA SULFURTRANSFERASE"/>
    <property type="match status" value="1"/>
</dbReference>
<name>A0A1M4S7F2_9FIRM</name>
<dbReference type="GO" id="GO:0052837">
    <property type="term" value="P:thiazole biosynthetic process"/>
    <property type="evidence" value="ECO:0007669"/>
    <property type="project" value="TreeGrafter"/>
</dbReference>
<evidence type="ECO:0000256" key="13">
    <source>
        <dbReference type="ARBA" id="ARBA00061472"/>
    </source>
</evidence>
<dbReference type="OrthoDB" id="9773948at2"/>
<evidence type="ECO:0000256" key="11">
    <source>
        <dbReference type="ARBA" id="ARBA00052330"/>
    </source>
</evidence>
<dbReference type="PROSITE" id="PS51165">
    <property type="entry name" value="THUMP"/>
    <property type="match status" value="1"/>
</dbReference>
<organism evidence="21 22">
    <name type="scientific">Alkalibacter saccharofermentans DSM 14828</name>
    <dbReference type="NCBI Taxonomy" id="1120975"/>
    <lineage>
        <taxon>Bacteria</taxon>
        <taxon>Bacillati</taxon>
        <taxon>Bacillota</taxon>
        <taxon>Clostridia</taxon>
        <taxon>Eubacteriales</taxon>
        <taxon>Eubacteriaceae</taxon>
        <taxon>Alkalibacter</taxon>
    </lineage>
</organism>
<dbReference type="EMBL" id="FQTU01000001">
    <property type="protein sequence ID" value="SHE28108.1"/>
    <property type="molecule type" value="Genomic_DNA"/>
</dbReference>
<evidence type="ECO:0000256" key="19">
    <source>
        <dbReference type="HAMAP-Rule" id="MF_00021"/>
    </source>
</evidence>
<dbReference type="RefSeq" id="WP_073269133.1">
    <property type="nucleotide sequence ID" value="NZ_FQTU01000001.1"/>
</dbReference>
<evidence type="ECO:0000313" key="22">
    <source>
        <dbReference type="Proteomes" id="UP000184251"/>
    </source>
</evidence>
<dbReference type="GO" id="GO:0005829">
    <property type="term" value="C:cytosol"/>
    <property type="evidence" value="ECO:0007669"/>
    <property type="project" value="TreeGrafter"/>
</dbReference>
<dbReference type="InterPro" id="IPR003720">
    <property type="entry name" value="tRNA_STrfase"/>
</dbReference>
<proteinExistence type="inferred from homology"/>
<evidence type="ECO:0000256" key="6">
    <source>
        <dbReference type="ARBA" id="ARBA00022741"/>
    </source>
</evidence>
<dbReference type="Gene3D" id="3.40.50.620">
    <property type="entry name" value="HUPs"/>
    <property type="match status" value="1"/>
</dbReference>
<dbReference type="Pfam" id="PF22025">
    <property type="entry name" value="ThiI_fer"/>
    <property type="match status" value="1"/>
</dbReference>
<dbReference type="InterPro" id="IPR004114">
    <property type="entry name" value="THUMP_dom"/>
</dbReference>
<evidence type="ECO:0000256" key="4">
    <source>
        <dbReference type="ARBA" id="ARBA00022555"/>
    </source>
</evidence>
<dbReference type="SMART" id="SM00981">
    <property type="entry name" value="THUMP"/>
    <property type="match status" value="1"/>
</dbReference>
<dbReference type="STRING" id="1120975.SAMN02746064_00132"/>